<sequence length="141" mass="15787">MGGKLLGKKRGLKRPNKTATRHSKKPRRAEQERTAYSPSRSSSGMSYPCFLDLFERKQSEEENVNVAPPTEEIIHKETSTYDELLKLLSSSSKSVAHANKLRRRQEEGKSDTEEDDDEDEDDGDESSGLPEEVDDDAEGSA</sequence>
<comment type="caution">
    <text evidence="2">The sequence shown here is derived from an EMBL/GenBank/DDBJ whole genome shotgun (WGS) entry which is preliminary data.</text>
</comment>
<dbReference type="EMBL" id="JXTB01000082">
    <property type="protein sequence ID" value="PON66127.1"/>
    <property type="molecule type" value="Genomic_DNA"/>
</dbReference>
<feature type="compositionally biased region" description="Acidic residues" evidence="1">
    <location>
        <begin position="112"/>
        <end position="141"/>
    </location>
</feature>
<feature type="region of interest" description="Disordered" evidence="1">
    <location>
        <begin position="1"/>
        <end position="47"/>
    </location>
</feature>
<gene>
    <name evidence="2" type="ORF">PanWU01x14_111780</name>
</gene>
<dbReference type="STRING" id="3476.A0A2P5CYN1"/>
<organism evidence="2 3">
    <name type="scientific">Parasponia andersonii</name>
    <name type="common">Sponia andersonii</name>
    <dbReference type="NCBI Taxonomy" id="3476"/>
    <lineage>
        <taxon>Eukaryota</taxon>
        <taxon>Viridiplantae</taxon>
        <taxon>Streptophyta</taxon>
        <taxon>Embryophyta</taxon>
        <taxon>Tracheophyta</taxon>
        <taxon>Spermatophyta</taxon>
        <taxon>Magnoliopsida</taxon>
        <taxon>eudicotyledons</taxon>
        <taxon>Gunneridae</taxon>
        <taxon>Pentapetalae</taxon>
        <taxon>rosids</taxon>
        <taxon>fabids</taxon>
        <taxon>Rosales</taxon>
        <taxon>Cannabaceae</taxon>
        <taxon>Parasponia</taxon>
    </lineage>
</organism>
<evidence type="ECO:0000313" key="2">
    <source>
        <dbReference type="EMBL" id="PON66127.1"/>
    </source>
</evidence>
<feature type="compositionally biased region" description="Basic residues" evidence="1">
    <location>
        <begin position="1"/>
        <end position="27"/>
    </location>
</feature>
<protein>
    <submittedName>
        <fullName evidence="2">Uncharacterized protein</fullName>
    </submittedName>
</protein>
<dbReference type="AlphaFoldDB" id="A0A2P5CYN1"/>
<dbReference type="Proteomes" id="UP000237105">
    <property type="component" value="Unassembled WGS sequence"/>
</dbReference>
<evidence type="ECO:0000313" key="3">
    <source>
        <dbReference type="Proteomes" id="UP000237105"/>
    </source>
</evidence>
<feature type="compositionally biased region" description="Low complexity" evidence="1">
    <location>
        <begin position="37"/>
        <end position="46"/>
    </location>
</feature>
<keyword evidence="3" id="KW-1185">Reference proteome</keyword>
<feature type="region of interest" description="Disordered" evidence="1">
    <location>
        <begin position="91"/>
        <end position="141"/>
    </location>
</feature>
<proteinExistence type="predicted"/>
<evidence type="ECO:0000256" key="1">
    <source>
        <dbReference type="SAM" id="MobiDB-lite"/>
    </source>
</evidence>
<accession>A0A2P5CYN1</accession>
<name>A0A2P5CYN1_PARAD</name>
<reference evidence="3" key="1">
    <citation type="submission" date="2016-06" db="EMBL/GenBank/DDBJ databases">
        <title>Parallel loss of symbiosis genes in relatives of nitrogen-fixing non-legume Parasponia.</title>
        <authorList>
            <person name="Van Velzen R."/>
            <person name="Holmer R."/>
            <person name="Bu F."/>
            <person name="Rutten L."/>
            <person name="Van Zeijl A."/>
            <person name="Liu W."/>
            <person name="Santuari L."/>
            <person name="Cao Q."/>
            <person name="Sharma T."/>
            <person name="Shen D."/>
            <person name="Roswanjaya Y."/>
            <person name="Wardhani T."/>
            <person name="Kalhor M.S."/>
            <person name="Jansen J."/>
            <person name="Van den Hoogen J."/>
            <person name="Gungor B."/>
            <person name="Hartog M."/>
            <person name="Hontelez J."/>
            <person name="Verver J."/>
            <person name="Yang W.-C."/>
            <person name="Schijlen E."/>
            <person name="Repin R."/>
            <person name="Schilthuizen M."/>
            <person name="Schranz E."/>
            <person name="Heidstra R."/>
            <person name="Miyata K."/>
            <person name="Fedorova E."/>
            <person name="Kohlen W."/>
            <person name="Bisseling T."/>
            <person name="Smit S."/>
            <person name="Geurts R."/>
        </authorList>
    </citation>
    <scope>NUCLEOTIDE SEQUENCE [LARGE SCALE GENOMIC DNA]</scope>
    <source>
        <strain evidence="3">cv. WU1-14</strain>
    </source>
</reference>